<feature type="non-terminal residue" evidence="1">
    <location>
        <position position="1"/>
    </location>
</feature>
<name>A0A382CDH6_9ZZZZ</name>
<sequence>CLHVANNPLRRHNSSRSQAVSALFTGVIEFVTIEIARWICCRDGVSPRAIASYCFKPVNLTGNAAIIH</sequence>
<proteinExistence type="predicted"/>
<evidence type="ECO:0000313" key="1">
    <source>
        <dbReference type="EMBL" id="SVB23741.1"/>
    </source>
</evidence>
<dbReference type="EMBL" id="UINC01033839">
    <property type="protein sequence ID" value="SVB23741.1"/>
    <property type="molecule type" value="Genomic_DNA"/>
</dbReference>
<organism evidence="1">
    <name type="scientific">marine metagenome</name>
    <dbReference type="NCBI Taxonomy" id="408172"/>
    <lineage>
        <taxon>unclassified sequences</taxon>
        <taxon>metagenomes</taxon>
        <taxon>ecological metagenomes</taxon>
    </lineage>
</organism>
<protein>
    <submittedName>
        <fullName evidence="1">Uncharacterized protein</fullName>
    </submittedName>
</protein>
<dbReference type="AlphaFoldDB" id="A0A382CDH6"/>
<gene>
    <name evidence="1" type="ORF">METZ01_LOCUS176595</name>
</gene>
<reference evidence="1" key="1">
    <citation type="submission" date="2018-05" db="EMBL/GenBank/DDBJ databases">
        <authorList>
            <person name="Lanie J.A."/>
            <person name="Ng W.-L."/>
            <person name="Kazmierczak K.M."/>
            <person name="Andrzejewski T.M."/>
            <person name="Davidsen T.M."/>
            <person name="Wayne K.J."/>
            <person name="Tettelin H."/>
            <person name="Glass J.I."/>
            <person name="Rusch D."/>
            <person name="Podicherti R."/>
            <person name="Tsui H.-C.T."/>
            <person name="Winkler M.E."/>
        </authorList>
    </citation>
    <scope>NUCLEOTIDE SEQUENCE</scope>
</reference>
<accession>A0A382CDH6</accession>